<dbReference type="OrthoDB" id="954467at2"/>
<sequence length="148" mass="17058">MSNHDRRHIAHLDLENSAFLIWGENDDIIPEIDLGAGRIHCKTDFAYFLPNVAIGEVLFHVSVGTEPADWAHMEWLREATFTTRMWGLLRLRTASTTGTLDETDEDLWTIDDGIYTLTMRHYFNPDDGDCVARERPERMWTHLTPAEG</sequence>
<protein>
    <submittedName>
        <fullName evidence="1">Uncharacterized protein</fullName>
    </submittedName>
</protein>
<gene>
    <name evidence="1" type="ORF">FB460_0712</name>
</gene>
<evidence type="ECO:0000313" key="1">
    <source>
        <dbReference type="EMBL" id="TQL62920.1"/>
    </source>
</evidence>
<proteinExistence type="predicted"/>
<comment type="caution">
    <text evidence="1">The sequence shown here is derived from an EMBL/GenBank/DDBJ whole genome shotgun (WGS) entry which is preliminary data.</text>
</comment>
<evidence type="ECO:0000313" key="2">
    <source>
        <dbReference type="Proteomes" id="UP000316196"/>
    </source>
</evidence>
<accession>A0A542ZRS0</accession>
<organism evidence="1 2">
    <name type="scientific">Propioniferax innocua</name>
    <dbReference type="NCBI Taxonomy" id="1753"/>
    <lineage>
        <taxon>Bacteria</taxon>
        <taxon>Bacillati</taxon>
        <taxon>Actinomycetota</taxon>
        <taxon>Actinomycetes</taxon>
        <taxon>Propionibacteriales</taxon>
        <taxon>Propionibacteriaceae</taxon>
        <taxon>Propioniferax</taxon>
    </lineage>
</organism>
<dbReference type="EMBL" id="VFOR01000001">
    <property type="protein sequence ID" value="TQL62920.1"/>
    <property type="molecule type" value="Genomic_DNA"/>
</dbReference>
<dbReference type="Proteomes" id="UP000316196">
    <property type="component" value="Unassembled WGS sequence"/>
</dbReference>
<keyword evidence="2" id="KW-1185">Reference proteome</keyword>
<name>A0A542ZRS0_9ACTN</name>
<reference evidence="1 2" key="1">
    <citation type="submission" date="2019-06" db="EMBL/GenBank/DDBJ databases">
        <title>Sequencing the genomes of 1000 actinobacteria strains.</title>
        <authorList>
            <person name="Klenk H.-P."/>
        </authorList>
    </citation>
    <scope>NUCLEOTIDE SEQUENCE [LARGE SCALE GENOMIC DNA]</scope>
    <source>
        <strain evidence="1 2">DSM 8251</strain>
    </source>
</reference>
<dbReference type="RefSeq" id="WP_142092701.1">
    <property type="nucleotide sequence ID" value="NZ_BAAAMD010000001.1"/>
</dbReference>
<dbReference type="AlphaFoldDB" id="A0A542ZRS0"/>